<dbReference type="PANTHER" id="PTHR43098:SF5">
    <property type="entry name" value="DUAL-FUNCTIONAL MONOOXYGENASE_METHYLTRANSFERASE PSOF"/>
    <property type="match status" value="1"/>
</dbReference>
<accession>A0A511DD16</accession>
<gene>
    <name evidence="7" type="ORF">PSU4_16590</name>
</gene>
<dbReference type="PRINTS" id="PR00411">
    <property type="entry name" value="PNDRDTASEI"/>
</dbReference>
<dbReference type="InterPro" id="IPR050775">
    <property type="entry name" value="FAD-binding_Monooxygenases"/>
</dbReference>
<reference evidence="7 8" key="1">
    <citation type="submission" date="2019-07" db="EMBL/GenBank/DDBJ databases">
        <title>Whole genome shotgun sequence of Pseudonocardia sulfidoxydans NBRC 16205.</title>
        <authorList>
            <person name="Hosoyama A."/>
            <person name="Uohara A."/>
            <person name="Ohji S."/>
            <person name="Ichikawa N."/>
        </authorList>
    </citation>
    <scope>NUCLEOTIDE SEQUENCE [LARGE SCALE GENOMIC DNA]</scope>
    <source>
        <strain evidence="7 8">NBRC 16205</strain>
    </source>
</reference>
<proteinExistence type="inferred from homology"/>
<sequence length="560" mass="62627">MSPSDPVTRPEPEADQHYDAVVVGAGFGGLRMLHELRGLGLRTLVVDEADDVGGTWHWNRYPGCRTDSESWYYCYSFSPELEKEWQWSERFPAQGEVAEYLRFVADRLDLRRDIRFGTRVEAAEFDDDANLWRLRTDVGDVVSATYYVAAQGILSAPYLPNFPGIDTFDGEVLFTPRWPHDRGLDFAGKRVAIVGTGATGVQLVPVVSRTAEAVTVFQRTATYVVPSRNHVLEDVQRIELDRDRDAMWKRTELHPMALPYPPSAGRLGVDLDDEERRRALEAGWERGTFRFMFEMFDDMMTDPEINKVVADFVRDKIRSIVTDPETAELLCPDDHGVGSKRPPLGQHYYEAFNRDNVELVSVKKTPISEITPRGIRVGDDEYEFDVIIFATGFDAVTGGFTRVDVRGRSGASLAERWADGPETLLAMAVDDFPNFFMILGPQGPYAILTVVIEHTAQWIGQAIAAARDAGTDRIEARPDAVSSWNQEVLDAVAPTMAVRGSESWLFGANIPGKARVVQQYFGGFHKWLAKIRDESAAGFPHFSRSTSADDTAAGDERRAS</sequence>
<keyword evidence="2" id="KW-0285">Flavoprotein</keyword>
<dbReference type="AlphaFoldDB" id="A0A511DD16"/>
<evidence type="ECO:0000256" key="5">
    <source>
        <dbReference type="ARBA" id="ARBA00023002"/>
    </source>
</evidence>
<dbReference type="RefSeq" id="WP_147104445.1">
    <property type="nucleotide sequence ID" value="NZ_BJVJ01000011.1"/>
</dbReference>
<protein>
    <submittedName>
        <fullName evidence="7">Steroid monooxygenase</fullName>
    </submittedName>
</protein>
<comment type="similarity">
    <text evidence="1">Belongs to the FAD-binding monooxygenase family.</text>
</comment>
<dbReference type="GO" id="GO:0050661">
    <property type="term" value="F:NADP binding"/>
    <property type="evidence" value="ECO:0007669"/>
    <property type="project" value="InterPro"/>
</dbReference>
<dbReference type="SUPFAM" id="SSF51905">
    <property type="entry name" value="FAD/NAD(P)-binding domain"/>
    <property type="match status" value="2"/>
</dbReference>
<keyword evidence="4" id="KW-0521">NADP</keyword>
<dbReference type="Proteomes" id="UP000321685">
    <property type="component" value="Unassembled WGS sequence"/>
</dbReference>
<dbReference type="EMBL" id="BJVJ01000011">
    <property type="protein sequence ID" value="GEL22705.1"/>
    <property type="molecule type" value="Genomic_DNA"/>
</dbReference>
<keyword evidence="7" id="KW-0503">Monooxygenase</keyword>
<dbReference type="Pfam" id="PF00743">
    <property type="entry name" value="FMO-like"/>
    <property type="match status" value="1"/>
</dbReference>
<evidence type="ECO:0000313" key="7">
    <source>
        <dbReference type="EMBL" id="GEL22705.1"/>
    </source>
</evidence>
<dbReference type="GO" id="GO:0004499">
    <property type="term" value="F:N,N-dimethylaniline monooxygenase activity"/>
    <property type="evidence" value="ECO:0007669"/>
    <property type="project" value="InterPro"/>
</dbReference>
<dbReference type="GO" id="GO:0050660">
    <property type="term" value="F:flavin adenine dinucleotide binding"/>
    <property type="evidence" value="ECO:0007669"/>
    <property type="project" value="InterPro"/>
</dbReference>
<evidence type="ECO:0000256" key="6">
    <source>
        <dbReference type="SAM" id="MobiDB-lite"/>
    </source>
</evidence>
<name>A0A511DD16_9PSEU</name>
<evidence type="ECO:0000256" key="4">
    <source>
        <dbReference type="ARBA" id="ARBA00022857"/>
    </source>
</evidence>
<dbReference type="Gene3D" id="3.50.50.60">
    <property type="entry name" value="FAD/NAD(P)-binding domain"/>
    <property type="match status" value="2"/>
</dbReference>
<keyword evidence="8" id="KW-1185">Reference proteome</keyword>
<evidence type="ECO:0000256" key="3">
    <source>
        <dbReference type="ARBA" id="ARBA00022827"/>
    </source>
</evidence>
<keyword evidence="5" id="KW-0560">Oxidoreductase</keyword>
<feature type="region of interest" description="Disordered" evidence="6">
    <location>
        <begin position="540"/>
        <end position="560"/>
    </location>
</feature>
<dbReference type="OrthoDB" id="5168853at2"/>
<keyword evidence="3" id="KW-0274">FAD</keyword>
<organism evidence="7 8">
    <name type="scientific">Pseudonocardia sulfidoxydans NBRC 16205</name>
    <dbReference type="NCBI Taxonomy" id="1223511"/>
    <lineage>
        <taxon>Bacteria</taxon>
        <taxon>Bacillati</taxon>
        <taxon>Actinomycetota</taxon>
        <taxon>Actinomycetes</taxon>
        <taxon>Pseudonocardiales</taxon>
        <taxon>Pseudonocardiaceae</taxon>
        <taxon>Pseudonocardia</taxon>
    </lineage>
</organism>
<evidence type="ECO:0000313" key="8">
    <source>
        <dbReference type="Proteomes" id="UP000321685"/>
    </source>
</evidence>
<comment type="caution">
    <text evidence="7">The sequence shown here is derived from an EMBL/GenBank/DDBJ whole genome shotgun (WGS) entry which is preliminary data.</text>
</comment>
<dbReference type="InterPro" id="IPR020946">
    <property type="entry name" value="Flavin_mOase-like"/>
</dbReference>
<dbReference type="InterPro" id="IPR036188">
    <property type="entry name" value="FAD/NAD-bd_sf"/>
</dbReference>
<evidence type="ECO:0000256" key="2">
    <source>
        <dbReference type="ARBA" id="ARBA00022630"/>
    </source>
</evidence>
<dbReference type="PANTHER" id="PTHR43098">
    <property type="entry name" value="L-ORNITHINE N(5)-MONOOXYGENASE-RELATED"/>
    <property type="match status" value="1"/>
</dbReference>
<evidence type="ECO:0000256" key="1">
    <source>
        <dbReference type="ARBA" id="ARBA00010139"/>
    </source>
</evidence>